<protein>
    <submittedName>
        <fullName evidence="2">Transmembrane sensor</fullName>
    </submittedName>
</protein>
<evidence type="ECO:0000259" key="1">
    <source>
        <dbReference type="Pfam" id="PF04773"/>
    </source>
</evidence>
<dbReference type="GO" id="GO:0016989">
    <property type="term" value="F:sigma factor antagonist activity"/>
    <property type="evidence" value="ECO:0007669"/>
    <property type="project" value="TreeGrafter"/>
</dbReference>
<dbReference type="PANTHER" id="PTHR30273">
    <property type="entry name" value="PERIPLASMIC SIGNAL SENSOR AND SIGMA FACTOR ACTIVATOR FECR-RELATED"/>
    <property type="match status" value="1"/>
</dbReference>
<sequence length="291" mass="31806">MGDEAFDEAAFDAWLAGDPRCRPAYDTMWRRIMGSDMDAALQAYGRPGGSGHAWLVGGMTVLLVMLGGYQSLPLIALYLAQPQDYSVADGKVRAVTLADGTQLTLGGGAQVKIRYTRHDRVVELTQGTLYAKVAHDARRPFRIDTGNARIVDVGTSFEVSNKPGSVRVAVASGVVRFGRNGWFDTPIQLQARQAAILDKAGLNRIADVKPDEVARWRGEWMEYRGAPLRQVIADLQSLSPLPIDITDKGLAEKPVSGRIRLTDPVGQLENLSITHAFRIHKTENALALSKR</sequence>
<dbReference type="InterPro" id="IPR006860">
    <property type="entry name" value="FecR"/>
</dbReference>
<dbReference type="Pfam" id="PF04773">
    <property type="entry name" value="FecR"/>
    <property type="match status" value="1"/>
</dbReference>
<evidence type="ECO:0000313" key="3">
    <source>
        <dbReference type="Proteomes" id="UP000564677"/>
    </source>
</evidence>
<accession>A0A7X5ZUJ9</accession>
<keyword evidence="2" id="KW-0812">Transmembrane</keyword>
<dbReference type="EMBL" id="JAASQV010000001">
    <property type="protein sequence ID" value="NIJ64095.1"/>
    <property type="molecule type" value="Genomic_DNA"/>
</dbReference>
<dbReference type="Gene3D" id="2.60.120.1440">
    <property type="match status" value="1"/>
</dbReference>
<gene>
    <name evidence="2" type="ORF">FHR20_001026</name>
</gene>
<comment type="caution">
    <text evidence="2">The sequence shown here is derived from an EMBL/GenBank/DDBJ whole genome shotgun (WGS) entry which is preliminary data.</text>
</comment>
<keyword evidence="2" id="KW-0472">Membrane</keyword>
<feature type="domain" description="FecR protein" evidence="1">
    <location>
        <begin position="84"/>
        <end position="176"/>
    </location>
</feature>
<evidence type="ECO:0000313" key="2">
    <source>
        <dbReference type="EMBL" id="NIJ64095.1"/>
    </source>
</evidence>
<organism evidence="2 3">
    <name type="scientific">Sphingomonas leidyi</name>
    <dbReference type="NCBI Taxonomy" id="68569"/>
    <lineage>
        <taxon>Bacteria</taxon>
        <taxon>Pseudomonadati</taxon>
        <taxon>Pseudomonadota</taxon>
        <taxon>Alphaproteobacteria</taxon>
        <taxon>Sphingomonadales</taxon>
        <taxon>Sphingomonadaceae</taxon>
        <taxon>Sphingomonas</taxon>
    </lineage>
</organism>
<dbReference type="Proteomes" id="UP000564677">
    <property type="component" value="Unassembled WGS sequence"/>
</dbReference>
<dbReference type="InterPro" id="IPR012373">
    <property type="entry name" value="Ferrdict_sens_TM"/>
</dbReference>
<keyword evidence="3" id="KW-1185">Reference proteome</keyword>
<dbReference type="AlphaFoldDB" id="A0A7X5ZUJ9"/>
<name>A0A7X5ZUJ9_9SPHN</name>
<dbReference type="RefSeq" id="WP_167298501.1">
    <property type="nucleotide sequence ID" value="NZ_JAASQV010000001.1"/>
</dbReference>
<proteinExistence type="predicted"/>
<dbReference type="PANTHER" id="PTHR30273:SF2">
    <property type="entry name" value="PROTEIN FECR"/>
    <property type="match status" value="1"/>
</dbReference>
<dbReference type="PIRSF" id="PIRSF018266">
    <property type="entry name" value="FecR"/>
    <property type="match status" value="1"/>
</dbReference>
<reference evidence="2 3" key="1">
    <citation type="submission" date="2020-03" db="EMBL/GenBank/DDBJ databases">
        <title>Genomic Encyclopedia of Type Strains, Phase IV (KMG-IV): sequencing the most valuable type-strain genomes for metagenomic binning, comparative biology and taxonomic classification.</title>
        <authorList>
            <person name="Goeker M."/>
        </authorList>
    </citation>
    <scope>NUCLEOTIDE SEQUENCE [LARGE SCALE GENOMIC DNA]</scope>
    <source>
        <strain evidence="2 3">DSM 4733</strain>
    </source>
</reference>